<organism evidence="4">
    <name type="scientific">marine metagenome</name>
    <dbReference type="NCBI Taxonomy" id="408172"/>
    <lineage>
        <taxon>unclassified sequences</taxon>
        <taxon>metagenomes</taxon>
        <taxon>ecological metagenomes</taxon>
    </lineage>
</organism>
<evidence type="ECO:0008006" key="5">
    <source>
        <dbReference type="Google" id="ProtNLM"/>
    </source>
</evidence>
<proteinExistence type="predicted"/>
<accession>A0A382Z7D6</accession>
<dbReference type="EMBL" id="UINC01181426">
    <property type="protein sequence ID" value="SVD91119.1"/>
    <property type="molecule type" value="Genomic_DNA"/>
</dbReference>
<reference evidence="4" key="1">
    <citation type="submission" date="2018-05" db="EMBL/GenBank/DDBJ databases">
        <authorList>
            <person name="Lanie J.A."/>
            <person name="Ng W.-L."/>
            <person name="Kazmierczak K.M."/>
            <person name="Andrzejewski T.M."/>
            <person name="Davidsen T.M."/>
            <person name="Wayne K.J."/>
            <person name="Tettelin H."/>
            <person name="Glass J.I."/>
            <person name="Rusch D."/>
            <person name="Podicherti R."/>
            <person name="Tsui H.-C.T."/>
            <person name="Winkler M.E."/>
        </authorList>
    </citation>
    <scope>NUCLEOTIDE SEQUENCE</scope>
</reference>
<feature type="non-terminal residue" evidence="4">
    <location>
        <position position="63"/>
    </location>
</feature>
<name>A0A382Z7D6_9ZZZZ</name>
<evidence type="ECO:0000256" key="2">
    <source>
        <dbReference type="ARBA" id="ARBA00022679"/>
    </source>
</evidence>
<dbReference type="SUPFAM" id="SSF53335">
    <property type="entry name" value="S-adenosyl-L-methionine-dependent methyltransferases"/>
    <property type="match status" value="1"/>
</dbReference>
<dbReference type="GO" id="GO:0008757">
    <property type="term" value="F:S-adenosylmethionine-dependent methyltransferase activity"/>
    <property type="evidence" value="ECO:0007669"/>
    <property type="project" value="InterPro"/>
</dbReference>
<dbReference type="InterPro" id="IPR008854">
    <property type="entry name" value="TPMT"/>
</dbReference>
<keyword evidence="1" id="KW-0489">Methyltransferase</keyword>
<dbReference type="Pfam" id="PF05724">
    <property type="entry name" value="TPMT"/>
    <property type="match status" value="1"/>
</dbReference>
<dbReference type="InterPro" id="IPR029063">
    <property type="entry name" value="SAM-dependent_MTases_sf"/>
</dbReference>
<dbReference type="PROSITE" id="PS51585">
    <property type="entry name" value="SAM_MT_TPMT"/>
    <property type="match status" value="1"/>
</dbReference>
<keyword evidence="2" id="KW-0808">Transferase</keyword>
<dbReference type="Gene3D" id="3.40.50.150">
    <property type="entry name" value="Vaccinia Virus protein VP39"/>
    <property type="match status" value="1"/>
</dbReference>
<sequence length="63" mass="7388">MNAGNYNRIGYSYEDWERHYDEKDLRWDLDEVAPPFVRLWEENDISPCKAIVPGCGAGHEVLF</sequence>
<gene>
    <name evidence="4" type="ORF">METZ01_LOCUS443973</name>
</gene>
<dbReference type="AlphaFoldDB" id="A0A382Z7D6"/>
<protein>
    <recommendedName>
        <fullName evidence="5">Thiopurine S-methyltransferase</fullName>
    </recommendedName>
</protein>
<dbReference type="GO" id="GO:0032259">
    <property type="term" value="P:methylation"/>
    <property type="evidence" value="ECO:0007669"/>
    <property type="project" value="UniProtKB-KW"/>
</dbReference>
<evidence type="ECO:0000313" key="4">
    <source>
        <dbReference type="EMBL" id="SVD91119.1"/>
    </source>
</evidence>
<keyword evidence="3" id="KW-0949">S-adenosyl-L-methionine</keyword>
<evidence type="ECO:0000256" key="1">
    <source>
        <dbReference type="ARBA" id="ARBA00022603"/>
    </source>
</evidence>
<evidence type="ECO:0000256" key="3">
    <source>
        <dbReference type="ARBA" id="ARBA00022691"/>
    </source>
</evidence>